<sequence length="329" mass="36582">MYNSSWAPNETSYQIFTEETWLQGALLSNIAYGVELTLFVMCFHLLARQTDRHNKTRQICLLSFITVIFVFGTLFVGGSMKFAQQAFVEYRNYPGGPAAFEEAEFSDPVDEIANVSWVVSNWLMDTFLVWRFVIIYKNVAKQWTWLLLALPCLMLLASVGLGITTLIGITGSSPFAIVNITLAILMFRHRMRKLMGVQHTSTYANVIAILVESAALYSIFAILFIVPFGLGNPVGNIFLQVVNQVQTVTSLLIIFRVATGTAWSENTATKLSTGSFSQSIRLPPISDIAFRTNQSSTAAGSFQSKELQIPGVVISQEVLRDDGVYRRGV</sequence>
<dbReference type="Proteomes" id="UP000076727">
    <property type="component" value="Unassembled WGS sequence"/>
</dbReference>
<dbReference type="EMBL" id="KV429047">
    <property type="protein sequence ID" value="KZT71134.1"/>
    <property type="molecule type" value="Genomic_DNA"/>
</dbReference>
<evidence type="ECO:0000313" key="2">
    <source>
        <dbReference type="EMBL" id="KZT71134.1"/>
    </source>
</evidence>
<evidence type="ECO:0000256" key="1">
    <source>
        <dbReference type="SAM" id="Phobius"/>
    </source>
</evidence>
<feature type="transmembrane region" description="Helical" evidence="1">
    <location>
        <begin position="203"/>
        <end position="225"/>
    </location>
</feature>
<keyword evidence="1" id="KW-0812">Transmembrane</keyword>
<reference evidence="2 3" key="1">
    <citation type="journal article" date="2016" name="Mol. Biol. Evol.">
        <title>Comparative Genomics of Early-Diverging Mushroom-Forming Fungi Provides Insights into the Origins of Lignocellulose Decay Capabilities.</title>
        <authorList>
            <person name="Nagy L.G."/>
            <person name="Riley R."/>
            <person name="Tritt A."/>
            <person name="Adam C."/>
            <person name="Daum C."/>
            <person name="Floudas D."/>
            <person name="Sun H."/>
            <person name="Yadav J.S."/>
            <person name="Pangilinan J."/>
            <person name="Larsson K.H."/>
            <person name="Matsuura K."/>
            <person name="Barry K."/>
            <person name="Labutti K."/>
            <person name="Kuo R."/>
            <person name="Ohm R.A."/>
            <person name="Bhattacharya S.S."/>
            <person name="Shirouzu T."/>
            <person name="Yoshinaga Y."/>
            <person name="Martin F.M."/>
            <person name="Grigoriev I.V."/>
            <person name="Hibbett D.S."/>
        </authorList>
    </citation>
    <scope>NUCLEOTIDE SEQUENCE [LARGE SCALE GENOMIC DNA]</scope>
    <source>
        <strain evidence="2 3">L-15889</strain>
    </source>
</reference>
<proteinExistence type="predicted"/>
<name>A0A165RTD5_9APHY</name>
<dbReference type="OrthoDB" id="2641762at2759"/>
<dbReference type="STRING" id="1314783.A0A165RTD5"/>
<keyword evidence="3" id="KW-1185">Reference proteome</keyword>
<feature type="transmembrane region" description="Helical" evidence="1">
    <location>
        <begin position="175"/>
        <end position="191"/>
    </location>
</feature>
<keyword evidence="1" id="KW-1133">Transmembrane helix</keyword>
<gene>
    <name evidence="2" type="ORF">DAEQUDRAFT_138610</name>
</gene>
<protein>
    <submittedName>
        <fullName evidence="2">Uncharacterized protein</fullName>
    </submittedName>
</protein>
<feature type="transmembrane region" description="Helical" evidence="1">
    <location>
        <begin position="59"/>
        <end position="80"/>
    </location>
</feature>
<accession>A0A165RTD5</accession>
<feature type="transmembrane region" description="Helical" evidence="1">
    <location>
        <begin position="145"/>
        <end position="169"/>
    </location>
</feature>
<keyword evidence="1" id="KW-0472">Membrane</keyword>
<feature type="transmembrane region" description="Helical" evidence="1">
    <location>
        <begin position="115"/>
        <end position="133"/>
    </location>
</feature>
<feature type="transmembrane region" description="Helical" evidence="1">
    <location>
        <begin position="20"/>
        <end position="47"/>
    </location>
</feature>
<evidence type="ECO:0000313" key="3">
    <source>
        <dbReference type="Proteomes" id="UP000076727"/>
    </source>
</evidence>
<dbReference type="AlphaFoldDB" id="A0A165RTD5"/>
<organism evidence="2 3">
    <name type="scientific">Daedalea quercina L-15889</name>
    <dbReference type="NCBI Taxonomy" id="1314783"/>
    <lineage>
        <taxon>Eukaryota</taxon>
        <taxon>Fungi</taxon>
        <taxon>Dikarya</taxon>
        <taxon>Basidiomycota</taxon>
        <taxon>Agaricomycotina</taxon>
        <taxon>Agaricomycetes</taxon>
        <taxon>Polyporales</taxon>
        <taxon>Fomitopsis</taxon>
    </lineage>
</organism>